<proteinExistence type="predicted"/>
<dbReference type="PANTHER" id="PTHR14226">
    <property type="entry name" value="NEUROPATHY TARGET ESTERASE/SWISS CHEESE D.MELANOGASTER"/>
    <property type="match status" value="1"/>
</dbReference>
<evidence type="ECO:0000313" key="7">
    <source>
        <dbReference type="Proteomes" id="UP001596084"/>
    </source>
</evidence>
<evidence type="ECO:0000256" key="2">
    <source>
        <dbReference type="ARBA" id="ARBA00022963"/>
    </source>
</evidence>
<reference evidence="7" key="1">
    <citation type="journal article" date="2019" name="Int. J. Syst. Evol. Microbiol.">
        <title>The Global Catalogue of Microorganisms (GCM) 10K type strain sequencing project: providing services to taxonomists for standard genome sequencing and annotation.</title>
        <authorList>
            <consortium name="The Broad Institute Genomics Platform"/>
            <consortium name="The Broad Institute Genome Sequencing Center for Infectious Disease"/>
            <person name="Wu L."/>
            <person name="Ma J."/>
        </authorList>
    </citation>
    <scope>NUCLEOTIDE SEQUENCE [LARGE SCALE GENOMIC DNA]</scope>
    <source>
        <strain evidence="7">CGMCC 4.7277</strain>
    </source>
</reference>
<keyword evidence="7" id="KW-1185">Reference proteome</keyword>
<evidence type="ECO:0000256" key="4">
    <source>
        <dbReference type="PROSITE-ProRule" id="PRU01161"/>
    </source>
</evidence>
<comment type="caution">
    <text evidence="4">Lacks conserved residue(s) required for the propagation of feature annotation.</text>
</comment>
<dbReference type="PANTHER" id="PTHR14226:SF57">
    <property type="entry name" value="BLR7027 PROTEIN"/>
    <property type="match status" value="1"/>
</dbReference>
<dbReference type="PROSITE" id="PS51635">
    <property type="entry name" value="PNPLA"/>
    <property type="match status" value="1"/>
</dbReference>
<protein>
    <submittedName>
        <fullName evidence="6">Patatin-like phospholipase family protein</fullName>
    </submittedName>
</protein>
<dbReference type="InterPro" id="IPR002641">
    <property type="entry name" value="PNPLA_dom"/>
</dbReference>
<name>A0ABW0QBV9_9BURK</name>
<organism evidence="6 7">
    <name type="scientific">Polaromonas jejuensis</name>
    <dbReference type="NCBI Taxonomy" id="457502"/>
    <lineage>
        <taxon>Bacteria</taxon>
        <taxon>Pseudomonadati</taxon>
        <taxon>Pseudomonadota</taxon>
        <taxon>Betaproteobacteria</taxon>
        <taxon>Burkholderiales</taxon>
        <taxon>Comamonadaceae</taxon>
        <taxon>Polaromonas</taxon>
    </lineage>
</organism>
<dbReference type="InterPro" id="IPR016035">
    <property type="entry name" value="Acyl_Trfase/lysoPLipase"/>
</dbReference>
<keyword evidence="1" id="KW-0378">Hydrolase</keyword>
<dbReference type="SUPFAM" id="SSF52151">
    <property type="entry name" value="FabD/lysophospholipase-like"/>
    <property type="match status" value="1"/>
</dbReference>
<sequence length="223" mass="23668">MPTWPHPNRGSGSVGLLLTGGGARAAYQAGVLQAIAELRQTAGEQATSSPFSIITGTSAGAINAAALASHADDFSHAVKVLTNVWAHIQPQQVYRSAALPAEAQGWRMLFGLAQLLNRWRRQQPRSLLDNAPLAELLQRVVPLQRLPMLMATGQLQALAVSASNYNSSGEHYTFYQLARRVAPWLPSQRIAVPGAITHAHLLASSAIPPPASPGDGRSAPARP</sequence>
<evidence type="ECO:0000256" key="1">
    <source>
        <dbReference type="ARBA" id="ARBA00022801"/>
    </source>
</evidence>
<keyword evidence="3" id="KW-0443">Lipid metabolism</keyword>
<comment type="caution">
    <text evidence="6">The sequence shown here is derived from an EMBL/GenBank/DDBJ whole genome shotgun (WGS) entry which is preliminary data.</text>
</comment>
<keyword evidence="2" id="KW-0442">Lipid degradation</keyword>
<dbReference type="EMBL" id="JBHSMX010000024">
    <property type="protein sequence ID" value="MFC5522270.1"/>
    <property type="molecule type" value="Genomic_DNA"/>
</dbReference>
<evidence type="ECO:0000256" key="3">
    <source>
        <dbReference type="ARBA" id="ARBA00023098"/>
    </source>
</evidence>
<dbReference type="Proteomes" id="UP001596084">
    <property type="component" value="Unassembled WGS sequence"/>
</dbReference>
<dbReference type="Gene3D" id="3.40.1090.10">
    <property type="entry name" value="Cytosolic phospholipase A2 catalytic domain"/>
    <property type="match status" value="1"/>
</dbReference>
<dbReference type="InterPro" id="IPR050301">
    <property type="entry name" value="NTE"/>
</dbReference>
<evidence type="ECO:0000313" key="6">
    <source>
        <dbReference type="EMBL" id="MFC5522270.1"/>
    </source>
</evidence>
<gene>
    <name evidence="6" type="ORF">ACFPP7_15315</name>
</gene>
<accession>A0ABW0QBV9</accession>
<feature type="domain" description="PNPLA" evidence="5">
    <location>
        <begin position="16"/>
        <end position="223"/>
    </location>
</feature>
<dbReference type="RefSeq" id="WP_084389411.1">
    <property type="nucleotide sequence ID" value="NZ_JBHSMX010000024.1"/>
</dbReference>
<dbReference type="Pfam" id="PF01734">
    <property type="entry name" value="Patatin"/>
    <property type="match status" value="1"/>
</dbReference>
<feature type="short sequence motif" description="GXSXG" evidence="4">
    <location>
        <begin position="56"/>
        <end position="60"/>
    </location>
</feature>
<evidence type="ECO:0000259" key="5">
    <source>
        <dbReference type="PROSITE" id="PS51635"/>
    </source>
</evidence>